<dbReference type="RefSeq" id="WP_206010255.1">
    <property type="nucleotide sequence ID" value="NZ_CP070619.1"/>
</dbReference>
<dbReference type="InterPro" id="IPR029032">
    <property type="entry name" value="AhpD-like"/>
</dbReference>
<dbReference type="NCBIfam" id="TIGR00778">
    <property type="entry name" value="ahpD_dom"/>
    <property type="match status" value="1"/>
</dbReference>
<evidence type="ECO:0000313" key="3">
    <source>
        <dbReference type="Proteomes" id="UP000662986"/>
    </source>
</evidence>
<dbReference type="PANTHER" id="PTHR35446:SF2">
    <property type="entry name" value="CARBOXYMUCONOLACTONE DECARBOXYLASE-LIKE DOMAIN-CONTAINING PROTEIN"/>
    <property type="match status" value="1"/>
</dbReference>
<dbReference type="Gene3D" id="1.20.1290.10">
    <property type="entry name" value="AhpD-like"/>
    <property type="match status" value="1"/>
</dbReference>
<sequence>MSSVNVGKQHPTVYKSLVKLDAEVKSALDLAGVDPLLVELVKIRVSQLNGCAFCLRMHTRDSLAKGEKADRLAVVAAWWEAQYFSDQERAALALAEQVTGLAVPERRTWDDGSLTDDQVSAISWLTIVMNAWNRVAITSHYPVAP</sequence>
<accession>A0A974ZX70</accession>
<dbReference type="InterPro" id="IPR004675">
    <property type="entry name" value="AhpD_core"/>
</dbReference>
<proteinExistence type="predicted"/>
<gene>
    <name evidence="2" type="ORF">JWS13_36815</name>
</gene>
<dbReference type="Proteomes" id="UP000662986">
    <property type="component" value="Chromosome"/>
</dbReference>
<dbReference type="PANTHER" id="PTHR35446">
    <property type="entry name" value="SI:CH211-175M2.5"/>
    <property type="match status" value="1"/>
</dbReference>
<name>A0A974ZX70_9NOCA</name>
<dbReference type="SUPFAM" id="SSF69118">
    <property type="entry name" value="AhpD-like"/>
    <property type="match status" value="1"/>
</dbReference>
<dbReference type="Pfam" id="PF02627">
    <property type="entry name" value="CMD"/>
    <property type="match status" value="1"/>
</dbReference>
<protein>
    <submittedName>
        <fullName evidence="2">Carboxymuconolactone decarboxylase family protein</fullName>
    </submittedName>
</protein>
<reference evidence="2 3" key="2">
    <citation type="journal article" date="2022" name="Arch. Microbiol.">
        <title>Rhodococcus pseudokoreensis sp. nov. isolated from the rhizosphere of young M26 apple rootstocks.</title>
        <authorList>
            <person name="Kampfer P."/>
            <person name="Glaeser S.P."/>
            <person name="Blom J."/>
            <person name="Wolf J."/>
            <person name="Benning S."/>
            <person name="Schloter M."/>
            <person name="Neumann-Schaal M."/>
        </authorList>
    </citation>
    <scope>NUCLEOTIDE SEQUENCE [LARGE SCALE GENOMIC DNA]</scope>
    <source>
        <strain evidence="2 3">R79</strain>
    </source>
</reference>
<dbReference type="InterPro" id="IPR003779">
    <property type="entry name" value="CMD-like"/>
</dbReference>
<reference evidence="2 3" key="1">
    <citation type="journal article" date="2021" name="Microbiol. Resour. Announc.">
        <title>Complete Genome Sequences of Two Rhodococcus sp. Strains with Large and Linear Chromosomes, Isolated from Apple Rhizosphere.</title>
        <authorList>
            <person name="Benning S."/>
            <person name="Brugnone N."/>
            <person name="Siani R."/>
            <person name="Kublik S."/>
            <person name="Schloter M."/>
            <person name="Rad V."/>
        </authorList>
    </citation>
    <scope>NUCLEOTIDE SEQUENCE [LARGE SCALE GENOMIC DNA]</scope>
    <source>
        <strain evidence="2 3">R79</strain>
    </source>
</reference>
<feature type="domain" description="Carboxymuconolactone decarboxylase-like" evidence="1">
    <location>
        <begin position="12"/>
        <end position="96"/>
    </location>
</feature>
<organism evidence="2 3">
    <name type="scientific">Rhodococcus pseudokoreensis</name>
    <dbReference type="NCBI Taxonomy" id="2811421"/>
    <lineage>
        <taxon>Bacteria</taxon>
        <taxon>Bacillati</taxon>
        <taxon>Actinomycetota</taxon>
        <taxon>Actinomycetes</taxon>
        <taxon>Mycobacteriales</taxon>
        <taxon>Nocardiaceae</taxon>
        <taxon>Rhodococcus</taxon>
    </lineage>
</organism>
<evidence type="ECO:0000313" key="2">
    <source>
        <dbReference type="EMBL" id="QSE93771.1"/>
    </source>
</evidence>
<keyword evidence="3" id="KW-1185">Reference proteome</keyword>
<dbReference type="EMBL" id="CP070619">
    <property type="protein sequence ID" value="QSE93771.1"/>
    <property type="molecule type" value="Genomic_DNA"/>
</dbReference>
<evidence type="ECO:0000259" key="1">
    <source>
        <dbReference type="Pfam" id="PF02627"/>
    </source>
</evidence>